<keyword evidence="4" id="KW-1185">Reference proteome</keyword>
<accession>A0A2P5FZY2</accession>
<dbReference type="PANTHER" id="PTHR35107">
    <property type="entry name" value="EXPRESSED PROTEIN"/>
    <property type="match status" value="1"/>
</dbReference>
<organism evidence="3 4">
    <name type="scientific">Trema orientale</name>
    <name type="common">Charcoal tree</name>
    <name type="synonym">Celtis orientalis</name>
    <dbReference type="NCBI Taxonomy" id="63057"/>
    <lineage>
        <taxon>Eukaryota</taxon>
        <taxon>Viridiplantae</taxon>
        <taxon>Streptophyta</taxon>
        <taxon>Embryophyta</taxon>
        <taxon>Tracheophyta</taxon>
        <taxon>Spermatophyta</taxon>
        <taxon>Magnoliopsida</taxon>
        <taxon>eudicotyledons</taxon>
        <taxon>Gunneridae</taxon>
        <taxon>Pentapetalae</taxon>
        <taxon>rosids</taxon>
        <taxon>fabids</taxon>
        <taxon>Rosales</taxon>
        <taxon>Cannabaceae</taxon>
        <taxon>Trema</taxon>
    </lineage>
</organism>
<keyword evidence="1" id="KW-1133">Transmembrane helix</keyword>
<dbReference type="STRING" id="63057.A0A2P5FZY2"/>
<feature type="signal peptide" evidence="2">
    <location>
        <begin position="1"/>
        <end position="25"/>
    </location>
</feature>
<evidence type="ECO:0000313" key="3">
    <source>
        <dbReference type="EMBL" id="POO03344.1"/>
    </source>
</evidence>
<evidence type="ECO:0000256" key="1">
    <source>
        <dbReference type="SAM" id="Phobius"/>
    </source>
</evidence>
<dbReference type="OrthoDB" id="769005at2759"/>
<reference evidence="4" key="1">
    <citation type="submission" date="2016-06" db="EMBL/GenBank/DDBJ databases">
        <title>Parallel loss of symbiosis genes in relatives of nitrogen-fixing non-legume Parasponia.</title>
        <authorList>
            <person name="Van Velzen R."/>
            <person name="Holmer R."/>
            <person name="Bu F."/>
            <person name="Rutten L."/>
            <person name="Van Zeijl A."/>
            <person name="Liu W."/>
            <person name="Santuari L."/>
            <person name="Cao Q."/>
            <person name="Sharma T."/>
            <person name="Shen D."/>
            <person name="Roswanjaya Y."/>
            <person name="Wardhani T."/>
            <person name="Kalhor M.S."/>
            <person name="Jansen J."/>
            <person name="Van den Hoogen J."/>
            <person name="Gungor B."/>
            <person name="Hartog M."/>
            <person name="Hontelez J."/>
            <person name="Verver J."/>
            <person name="Yang W.-C."/>
            <person name="Schijlen E."/>
            <person name="Repin R."/>
            <person name="Schilthuizen M."/>
            <person name="Schranz E."/>
            <person name="Heidstra R."/>
            <person name="Miyata K."/>
            <person name="Fedorova E."/>
            <person name="Kohlen W."/>
            <person name="Bisseling T."/>
            <person name="Smit S."/>
            <person name="Geurts R."/>
        </authorList>
    </citation>
    <scope>NUCLEOTIDE SEQUENCE [LARGE SCALE GENOMIC DNA]</scope>
    <source>
        <strain evidence="4">cv. RG33-2</strain>
    </source>
</reference>
<keyword evidence="1 3" id="KW-0812">Transmembrane</keyword>
<dbReference type="AlphaFoldDB" id="A0A2P5FZY2"/>
<keyword evidence="2" id="KW-0732">Signal</keyword>
<feature type="transmembrane region" description="Helical" evidence="1">
    <location>
        <begin position="128"/>
        <end position="153"/>
    </location>
</feature>
<dbReference type="PANTHER" id="PTHR35107:SF2">
    <property type="entry name" value="EXPRESSED PROTEIN"/>
    <property type="match status" value="1"/>
</dbReference>
<protein>
    <submittedName>
        <fullName evidence="3">Transmembrane protein</fullName>
    </submittedName>
</protein>
<keyword evidence="1" id="KW-0472">Membrane</keyword>
<gene>
    <name evidence="3" type="ORF">TorRG33x02_005490</name>
</gene>
<name>A0A2P5FZY2_TREOI</name>
<sequence length="203" mass="22047">MASTSQRQLLTLLLLWISIVSTTSARPCKTLFISSYSFSLRQPQFHASSSSSSGFVTIFAEVTQFRRVHGDALILDHQAAAAAEAEAEAAEEPPRLTRQPLRKMPLFPLSSSTSSYDLTSLRDRTKDILSVVVALLFGVGCGALTAATMYLAWSLFSTRYDAAEEEEEEEDDAAATAAADDGLSPKKVGYVKIPSADSKQTDW</sequence>
<dbReference type="EMBL" id="JXTC01000002">
    <property type="protein sequence ID" value="POO03344.1"/>
    <property type="molecule type" value="Genomic_DNA"/>
</dbReference>
<dbReference type="FunCoup" id="A0A2P5FZY2">
    <property type="interactions" value="660"/>
</dbReference>
<dbReference type="InParanoid" id="A0A2P5FZY2"/>
<feature type="chain" id="PRO_5015166913" evidence="2">
    <location>
        <begin position="26"/>
        <end position="203"/>
    </location>
</feature>
<evidence type="ECO:0000313" key="4">
    <source>
        <dbReference type="Proteomes" id="UP000237000"/>
    </source>
</evidence>
<dbReference type="Proteomes" id="UP000237000">
    <property type="component" value="Unassembled WGS sequence"/>
</dbReference>
<proteinExistence type="predicted"/>
<comment type="caution">
    <text evidence="3">The sequence shown here is derived from an EMBL/GenBank/DDBJ whole genome shotgun (WGS) entry which is preliminary data.</text>
</comment>
<evidence type="ECO:0000256" key="2">
    <source>
        <dbReference type="SAM" id="SignalP"/>
    </source>
</evidence>